<protein>
    <submittedName>
        <fullName evidence="1">Uncharacterized protein</fullName>
    </submittedName>
</protein>
<reference evidence="1 2" key="1">
    <citation type="submission" date="2013-11" db="EMBL/GenBank/DDBJ databases">
        <title>Opisthorchis viverrini - life in the bile duct.</title>
        <authorList>
            <person name="Young N.D."/>
            <person name="Nagarajan N."/>
            <person name="Lin S.J."/>
            <person name="Korhonen P.K."/>
            <person name="Jex A.R."/>
            <person name="Hall R.S."/>
            <person name="Safavi-Hemami H."/>
            <person name="Kaewkong W."/>
            <person name="Bertrand D."/>
            <person name="Gao S."/>
            <person name="Seet Q."/>
            <person name="Wongkham S."/>
            <person name="Teh B.T."/>
            <person name="Wongkham C."/>
            <person name="Intapan P.M."/>
            <person name="Maleewong W."/>
            <person name="Yang X."/>
            <person name="Hu M."/>
            <person name="Wang Z."/>
            <person name="Hofmann A."/>
            <person name="Sternberg P.W."/>
            <person name="Tan P."/>
            <person name="Wang J."/>
            <person name="Gasser R.B."/>
        </authorList>
    </citation>
    <scope>NUCLEOTIDE SEQUENCE [LARGE SCALE GENOMIC DNA]</scope>
</reference>
<proteinExistence type="predicted"/>
<dbReference type="RefSeq" id="XP_009172703.1">
    <property type="nucleotide sequence ID" value="XM_009174439.1"/>
</dbReference>
<evidence type="ECO:0000313" key="2">
    <source>
        <dbReference type="Proteomes" id="UP000054324"/>
    </source>
</evidence>
<organism evidence="1 2">
    <name type="scientific">Opisthorchis viverrini</name>
    <name type="common">Southeast Asian liver fluke</name>
    <dbReference type="NCBI Taxonomy" id="6198"/>
    <lineage>
        <taxon>Eukaryota</taxon>
        <taxon>Metazoa</taxon>
        <taxon>Spiralia</taxon>
        <taxon>Lophotrochozoa</taxon>
        <taxon>Platyhelminthes</taxon>
        <taxon>Trematoda</taxon>
        <taxon>Digenea</taxon>
        <taxon>Opisthorchiida</taxon>
        <taxon>Opisthorchiata</taxon>
        <taxon>Opisthorchiidae</taxon>
        <taxon>Opisthorchis</taxon>
    </lineage>
</organism>
<dbReference type="KEGG" id="ovi:T265_08587"/>
<gene>
    <name evidence="1" type="ORF">T265_08587</name>
</gene>
<dbReference type="EMBL" id="KL596845">
    <property type="protein sequence ID" value="KER23544.1"/>
    <property type="molecule type" value="Genomic_DNA"/>
</dbReference>
<evidence type="ECO:0000313" key="1">
    <source>
        <dbReference type="EMBL" id="KER23544.1"/>
    </source>
</evidence>
<sequence length="215" mass="24151">MLIFLQLNSPEYTSVNAMCNTRIWTIELTGIHVRECAMQYEDMDKHWSGSAADTTGRRNSRYNTNSPTFRTRLTDGALWDASQSAHVLFFLFGRVLMGYKEFEICKQAPFPAPKGKFDLAYPQQHSANPLISVVSAYPSVYCPASNQWRYSPPMQATLSKPDASRDSTRDFDATPDFSQLLSAIDSSTNPAALVQPLICQQQRPAMKTQVSIHTN</sequence>
<keyword evidence="2" id="KW-1185">Reference proteome</keyword>
<dbReference type="CTD" id="20322766"/>
<dbReference type="GeneID" id="20322766"/>
<name>A0A075A7U7_OPIVI</name>
<accession>A0A075A7U7</accession>
<dbReference type="AlphaFoldDB" id="A0A075A7U7"/>
<dbReference type="Proteomes" id="UP000054324">
    <property type="component" value="Unassembled WGS sequence"/>
</dbReference>